<evidence type="ECO:0000313" key="3">
    <source>
        <dbReference type="Proteomes" id="UP000015100"/>
    </source>
</evidence>
<evidence type="ECO:0000313" key="2">
    <source>
        <dbReference type="EMBL" id="EPS39955.1"/>
    </source>
</evidence>
<keyword evidence="3" id="KW-1185">Reference proteome</keyword>
<accession>S8AAG1</accession>
<protein>
    <recommendedName>
        <fullName evidence="1">Jacalin-type lectin domain-containing protein</fullName>
    </recommendedName>
</protein>
<feature type="domain" description="Jacalin-type lectin" evidence="1">
    <location>
        <begin position="317"/>
        <end position="448"/>
    </location>
</feature>
<reference evidence="3" key="2">
    <citation type="submission" date="2013-04" db="EMBL/GenBank/DDBJ databases">
        <title>Genomic mechanisms accounting for the adaptation to parasitism in nematode-trapping fungi.</title>
        <authorList>
            <person name="Ahren D.G."/>
        </authorList>
    </citation>
    <scope>NUCLEOTIDE SEQUENCE [LARGE SCALE GENOMIC DNA]</scope>
    <source>
        <strain evidence="3">CBS 200.50</strain>
    </source>
</reference>
<dbReference type="EMBL" id="AQGS01000443">
    <property type="protein sequence ID" value="EPS39955.1"/>
    <property type="molecule type" value="Genomic_DNA"/>
</dbReference>
<comment type="caution">
    <text evidence="2">The sequence shown here is derived from an EMBL/GenBank/DDBJ whole genome shotgun (WGS) entry which is preliminary data.</text>
</comment>
<dbReference type="HOGENOM" id="CLU_040826_0_0_1"/>
<dbReference type="Pfam" id="PF01419">
    <property type="entry name" value="Jacalin"/>
    <property type="match status" value="1"/>
</dbReference>
<dbReference type="Gene3D" id="2.100.10.30">
    <property type="entry name" value="Jacalin-like lectin domain"/>
    <property type="match status" value="1"/>
</dbReference>
<evidence type="ECO:0000259" key="1">
    <source>
        <dbReference type="Pfam" id="PF01419"/>
    </source>
</evidence>
<dbReference type="InterPro" id="IPR036716">
    <property type="entry name" value="Pest_crys_N_sf"/>
</dbReference>
<dbReference type="AlphaFoldDB" id="S8AAG1"/>
<name>S8AAG1_DACHA</name>
<sequence length="457" mass="51562">MDQMISLNTTNVALQSAIVARDAMAFHLDFNNIFKATVVGALGLIPEVGSLISKLVAAIWPDSETNAFPLDQLMDYINSMMSDLIDQQRAHELRVAVNGLQEMMKSYVTATSQQERMSSMQALLNQSTYLLSSFFGESISPQATMTYLVAFGTIRLGLLREKYLFYETIYGQPDGNPAKTLHDLVDEILAFQKRADESRRVAIEWRKNCITIKGPKTSSVGLGINQYVWVVKDSFLRYSREYVKREHINAPPSPNEEQDAKTDYERRQKDVDTIYTAGLDEFLDPARFWPGFDPTKSFTPASREVWEYNVLADGANPGGNRAWDDREFYIKHGPITRLDIYHGDWIDGVEVWYGGVSSGRRGGGGGTRTQIDLRPGEAININGGTVGSYMIRWWVSTNFRTERMGGGGRSGTKDNFWIGYPYSSAVEPVHRRLAYLQGRAAGNRVDQIRIAWLHYEP</sequence>
<dbReference type="InterPro" id="IPR001229">
    <property type="entry name" value="Jacalin-like_lectin_dom"/>
</dbReference>
<proteinExistence type="predicted"/>
<gene>
    <name evidence="2" type="ORF">H072_6317</name>
</gene>
<dbReference type="OrthoDB" id="5421713at2759"/>
<dbReference type="GO" id="GO:0090729">
    <property type="term" value="F:toxin activity"/>
    <property type="evidence" value="ECO:0007669"/>
    <property type="project" value="InterPro"/>
</dbReference>
<dbReference type="SUPFAM" id="SSF51101">
    <property type="entry name" value="Mannose-binding lectins"/>
    <property type="match status" value="1"/>
</dbReference>
<organism evidence="2 3">
    <name type="scientific">Dactylellina haptotyla (strain CBS 200.50)</name>
    <name type="common">Nematode-trapping fungus</name>
    <name type="synonym">Monacrosporium haptotylum</name>
    <dbReference type="NCBI Taxonomy" id="1284197"/>
    <lineage>
        <taxon>Eukaryota</taxon>
        <taxon>Fungi</taxon>
        <taxon>Dikarya</taxon>
        <taxon>Ascomycota</taxon>
        <taxon>Pezizomycotina</taxon>
        <taxon>Orbiliomycetes</taxon>
        <taxon>Orbiliales</taxon>
        <taxon>Orbiliaceae</taxon>
        <taxon>Dactylellina</taxon>
    </lineage>
</organism>
<reference evidence="2 3" key="1">
    <citation type="journal article" date="2013" name="PLoS Genet.">
        <title>Genomic mechanisms accounting for the adaptation to parasitism in nematode-trapping fungi.</title>
        <authorList>
            <person name="Meerupati T."/>
            <person name="Andersson K.M."/>
            <person name="Friman E."/>
            <person name="Kumar D."/>
            <person name="Tunlid A."/>
            <person name="Ahren D."/>
        </authorList>
    </citation>
    <scope>NUCLEOTIDE SEQUENCE [LARGE SCALE GENOMIC DNA]</scope>
    <source>
        <strain evidence="2 3">CBS 200.50</strain>
    </source>
</reference>
<dbReference type="InterPro" id="IPR036404">
    <property type="entry name" value="Jacalin-like_lectin_dom_sf"/>
</dbReference>
<dbReference type="OMA" id="VYGWSNN"/>
<dbReference type="SUPFAM" id="SSF56849">
    <property type="entry name" value="delta-Endotoxin (insectocide), N-terminal domain"/>
    <property type="match status" value="1"/>
</dbReference>
<dbReference type="Proteomes" id="UP000015100">
    <property type="component" value="Unassembled WGS sequence"/>
</dbReference>
<dbReference type="eggNOG" id="ENOG502S5YY">
    <property type="taxonomic scope" value="Eukaryota"/>
</dbReference>
<dbReference type="Gene3D" id="1.20.190.10">
    <property type="entry name" value="Pesticidal crystal protein, N-terminal domain"/>
    <property type="match status" value="1"/>
</dbReference>